<protein>
    <submittedName>
        <fullName evidence="1">Uncharacterized protein</fullName>
    </submittedName>
</protein>
<gene>
    <name evidence="1" type="ORF">PhCBS80983_g00887</name>
</gene>
<dbReference type="EMBL" id="QEAQ01000005">
    <property type="protein sequence ID" value="TPX61856.1"/>
    <property type="molecule type" value="Genomic_DNA"/>
</dbReference>
<organism evidence="1 2">
    <name type="scientific">Powellomyces hirtus</name>
    <dbReference type="NCBI Taxonomy" id="109895"/>
    <lineage>
        <taxon>Eukaryota</taxon>
        <taxon>Fungi</taxon>
        <taxon>Fungi incertae sedis</taxon>
        <taxon>Chytridiomycota</taxon>
        <taxon>Chytridiomycota incertae sedis</taxon>
        <taxon>Chytridiomycetes</taxon>
        <taxon>Spizellomycetales</taxon>
        <taxon>Powellomycetaceae</taxon>
        <taxon>Powellomyces</taxon>
    </lineage>
</organism>
<sequence>MRELLLLSPTWKIEGRVQGEPET</sequence>
<keyword evidence="2" id="KW-1185">Reference proteome</keyword>
<reference evidence="1 2" key="1">
    <citation type="journal article" date="2019" name="Sci. Rep.">
        <title>Comparative genomics of chytrid fungi reveal insights into the obligate biotrophic and pathogenic lifestyle of Synchytrium endobioticum.</title>
        <authorList>
            <person name="van de Vossenberg B.T.L.H."/>
            <person name="Warris S."/>
            <person name="Nguyen H.D.T."/>
            <person name="van Gent-Pelzer M.P.E."/>
            <person name="Joly D.L."/>
            <person name="van de Geest H.C."/>
            <person name="Bonants P.J.M."/>
            <person name="Smith D.S."/>
            <person name="Levesque C.A."/>
            <person name="van der Lee T.A.J."/>
        </authorList>
    </citation>
    <scope>NUCLEOTIDE SEQUENCE [LARGE SCALE GENOMIC DNA]</scope>
    <source>
        <strain evidence="1 2">CBS 809.83</strain>
    </source>
</reference>
<proteinExistence type="predicted"/>
<accession>A0A507EF24</accession>
<dbReference type="AlphaFoldDB" id="A0A507EF24"/>
<dbReference type="Proteomes" id="UP000318582">
    <property type="component" value="Unassembled WGS sequence"/>
</dbReference>
<evidence type="ECO:0000313" key="2">
    <source>
        <dbReference type="Proteomes" id="UP000318582"/>
    </source>
</evidence>
<evidence type="ECO:0000313" key="1">
    <source>
        <dbReference type="EMBL" id="TPX61856.1"/>
    </source>
</evidence>
<name>A0A507EF24_9FUNG</name>
<comment type="caution">
    <text evidence="1">The sequence shown here is derived from an EMBL/GenBank/DDBJ whole genome shotgun (WGS) entry which is preliminary data.</text>
</comment>